<gene>
    <name evidence="2" type="ORF">SAMN02745883_00304</name>
</gene>
<dbReference type="Proteomes" id="UP000184082">
    <property type="component" value="Unassembled WGS sequence"/>
</dbReference>
<dbReference type="HAMAP" id="MF_01448">
    <property type="entry name" value="UPF0473"/>
    <property type="match status" value="1"/>
</dbReference>
<dbReference type="Pfam" id="PF06949">
    <property type="entry name" value="DUF1292"/>
    <property type="match status" value="1"/>
</dbReference>
<proteinExistence type="inferred from homology"/>
<dbReference type="InterPro" id="IPR009711">
    <property type="entry name" value="UPF0473"/>
</dbReference>
<comment type="similarity">
    <text evidence="1">Belongs to the UPF0473 family.</text>
</comment>
<protein>
    <recommendedName>
        <fullName evidence="1">UPF0473 protein SAMN02745883_00304</fullName>
    </recommendedName>
</protein>
<reference evidence="2 3" key="1">
    <citation type="submission" date="2016-11" db="EMBL/GenBank/DDBJ databases">
        <authorList>
            <person name="Jaros S."/>
            <person name="Januszkiewicz K."/>
            <person name="Wedrychowicz H."/>
        </authorList>
    </citation>
    <scope>NUCLEOTIDE SEQUENCE [LARGE SCALE GENOMIC DNA]</scope>
    <source>
        <strain evidence="2 3">DSM 14501</strain>
    </source>
</reference>
<dbReference type="AlphaFoldDB" id="A0A1M6LQI7"/>
<evidence type="ECO:0000313" key="2">
    <source>
        <dbReference type="EMBL" id="SHJ73461.1"/>
    </source>
</evidence>
<keyword evidence="3" id="KW-1185">Reference proteome</keyword>
<evidence type="ECO:0000256" key="1">
    <source>
        <dbReference type="HAMAP-Rule" id="MF_01448"/>
    </source>
</evidence>
<sequence length="81" mass="9535">MENEKIITLIDEENNEKEFEIIATLEVENKEYAILLPLDEDTEEAVVFKIVEENGEEMLECVEDDDEFNKVAKAYEEMMEK</sequence>
<accession>A0A1M6LQI7</accession>
<organism evidence="2 3">
    <name type="scientific">Caminicella sporogenes DSM 14501</name>
    <dbReference type="NCBI Taxonomy" id="1121266"/>
    <lineage>
        <taxon>Bacteria</taxon>
        <taxon>Bacillati</taxon>
        <taxon>Bacillota</taxon>
        <taxon>Clostridia</taxon>
        <taxon>Peptostreptococcales</taxon>
        <taxon>Caminicellaceae</taxon>
        <taxon>Caminicella</taxon>
    </lineage>
</organism>
<dbReference type="STRING" id="1121266.SAMN02745883_00304"/>
<dbReference type="EMBL" id="FRAJ01000003">
    <property type="protein sequence ID" value="SHJ73461.1"/>
    <property type="molecule type" value="Genomic_DNA"/>
</dbReference>
<name>A0A1M6LQI7_9FIRM</name>
<dbReference type="RefSeq" id="WP_072965612.1">
    <property type="nucleotide sequence ID" value="NZ_FRAJ01000003.1"/>
</dbReference>
<evidence type="ECO:0000313" key="3">
    <source>
        <dbReference type="Proteomes" id="UP000184082"/>
    </source>
</evidence>